<organism evidence="11">
    <name type="scientific">Dichomitus squalens</name>
    <dbReference type="NCBI Taxonomy" id="114155"/>
    <lineage>
        <taxon>Eukaryota</taxon>
        <taxon>Fungi</taxon>
        <taxon>Dikarya</taxon>
        <taxon>Basidiomycota</taxon>
        <taxon>Agaricomycotina</taxon>
        <taxon>Agaricomycetes</taxon>
        <taxon>Polyporales</taxon>
        <taxon>Polyporaceae</taxon>
        <taxon>Dichomitus</taxon>
    </lineage>
</organism>
<accession>A0A4Q9M9V0</accession>
<dbReference type="EMBL" id="ML143492">
    <property type="protein sequence ID" value="TBU23895.1"/>
    <property type="molecule type" value="Genomic_DNA"/>
</dbReference>
<feature type="region of interest" description="Disordered" evidence="8">
    <location>
        <begin position="467"/>
        <end position="487"/>
    </location>
</feature>
<dbReference type="EC" id="5.6.2.4" evidence="7"/>
<name>A0A4Q9M9V0_9APHY</name>
<keyword evidence="11" id="KW-0378">Hydrolase</keyword>
<feature type="region of interest" description="Disordered" evidence="8">
    <location>
        <begin position="536"/>
        <end position="555"/>
    </location>
</feature>
<evidence type="ECO:0000313" key="11">
    <source>
        <dbReference type="EMBL" id="TBU23895.1"/>
    </source>
</evidence>
<dbReference type="GO" id="GO:0005737">
    <property type="term" value="C:cytoplasm"/>
    <property type="evidence" value="ECO:0007669"/>
    <property type="project" value="TreeGrafter"/>
</dbReference>
<feature type="domain" description="Helicase ATP-binding" evidence="9">
    <location>
        <begin position="61"/>
        <end position="238"/>
    </location>
</feature>
<feature type="region of interest" description="Disordered" evidence="8">
    <location>
        <begin position="674"/>
        <end position="700"/>
    </location>
</feature>
<evidence type="ECO:0000256" key="8">
    <source>
        <dbReference type="SAM" id="MobiDB-lite"/>
    </source>
</evidence>
<dbReference type="InterPro" id="IPR001650">
    <property type="entry name" value="Helicase_C-like"/>
</dbReference>
<dbReference type="InterPro" id="IPR011545">
    <property type="entry name" value="DEAD/DEAH_box_helicase_dom"/>
</dbReference>
<dbReference type="GO" id="GO:0009378">
    <property type="term" value="F:four-way junction helicase activity"/>
    <property type="evidence" value="ECO:0007669"/>
    <property type="project" value="TreeGrafter"/>
</dbReference>
<evidence type="ECO:0000256" key="5">
    <source>
        <dbReference type="ARBA" id="ARBA00023235"/>
    </source>
</evidence>
<keyword evidence="2" id="KW-0547">Nucleotide-binding</keyword>
<dbReference type="GO" id="GO:0043138">
    <property type="term" value="F:3'-5' DNA helicase activity"/>
    <property type="evidence" value="ECO:0007669"/>
    <property type="project" value="UniProtKB-EC"/>
</dbReference>
<dbReference type="GO" id="GO:0000724">
    <property type="term" value="P:double-strand break repair via homologous recombination"/>
    <property type="evidence" value="ECO:0007669"/>
    <property type="project" value="TreeGrafter"/>
</dbReference>
<dbReference type="PANTHER" id="PTHR13710:SF105">
    <property type="entry name" value="ATP-DEPENDENT DNA HELICASE Q1"/>
    <property type="match status" value="1"/>
</dbReference>
<keyword evidence="4" id="KW-0238">DNA-binding</keyword>
<dbReference type="PROSITE" id="PS51194">
    <property type="entry name" value="HELICASE_CTER"/>
    <property type="match status" value="1"/>
</dbReference>
<evidence type="ECO:0000256" key="6">
    <source>
        <dbReference type="ARBA" id="ARBA00034617"/>
    </source>
</evidence>
<sequence length="773" mass="85967">MPTNAHVSSRRHQRLYGVQKSAISILPRPKLSQDDLKVLAAKMRSAYRWDADPKDFQLRGVQAQIEGTDIIVQAPTGAGKTALAAGPHLWPGNETKFTIMVCPLLSLEEEMCQTFVTEFGLQAIALNSKNGACSPRMIKDILAHKYKIIIVSPEMLQSRTFTNRILRNSRFMKDIISLFIDEAHCIVLWGADFRKKYGTLGKVRAFLPRGTPVIAVSATLSPRVVRAIWASLHFSQSDTQSRYENEGNDRANVAIVVRACEHPLNTYADLSFVIPPTLESINDIPKTYIYVDNIATGGEIIDYLNRQLEKHRDLATAPAPLHDSFCGIIRPFNATLSHRYRTLAMSYFREGRIRVLVCTDAAGMGCDIPDIDRVIQWKLPATFSQFIQRAGRAARGRDRTGIAILLVERSAYSIDLLASTDKATSLSRPKLKGKAVNRTDRQAEQLKEKRDRADIREYALAHGVARGGSAREDALPDGPQPPIHEDSADEGLLTFVQSTSCRRKIWAAVFDNSHPLSPVVPCCDICVPSLLDRARPPSLPPERRARNPKRGQPDCEARDKLRAWRKYIFRKHHASAQYDQTSILDEELILLLVSHGPLSVKQALDLIKDKWPFYDMYAEELGAFLADVKVKFIPLPTKSRGQEAALVTPIPEQVHLAAPSLTRRYKRAPTPTYLSRANETPKRPRIDPLPSAIPVPNRGPRPPILSPTFPAINTWSSLNSVPRAHIPASTPRNSALSASTGNFLRPESHTVATTITTLSPAPPPARIPALSYS</sequence>
<keyword evidence="5" id="KW-0413">Isomerase</keyword>
<dbReference type="SMART" id="SM00487">
    <property type="entry name" value="DEXDc"/>
    <property type="match status" value="1"/>
</dbReference>
<evidence type="ECO:0000256" key="4">
    <source>
        <dbReference type="ARBA" id="ARBA00023125"/>
    </source>
</evidence>
<dbReference type="SUPFAM" id="SSF52540">
    <property type="entry name" value="P-loop containing nucleoside triphosphate hydrolases"/>
    <property type="match status" value="1"/>
</dbReference>
<dbReference type="PROSITE" id="PS51192">
    <property type="entry name" value="HELICASE_ATP_BIND_1"/>
    <property type="match status" value="1"/>
</dbReference>
<dbReference type="GO" id="GO:0005524">
    <property type="term" value="F:ATP binding"/>
    <property type="evidence" value="ECO:0007669"/>
    <property type="project" value="UniProtKB-KW"/>
</dbReference>
<gene>
    <name evidence="11" type="ORF">BD311DRAFT_781402</name>
</gene>
<dbReference type="SMART" id="SM00490">
    <property type="entry name" value="HELICc"/>
    <property type="match status" value="1"/>
</dbReference>
<dbReference type="InterPro" id="IPR027417">
    <property type="entry name" value="P-loop_NTPase"/>
</dbReference>
<dbReference type="PANTHER" id="PTHR13710">
    <property type="entry name" value="DNA HELICASE RECQ FAMILY MEMBER"/>
    <property type="match status" value="1"/>
</dbReference>
<protein>
    <recommendedName>
        <fullName evidence="7">DNA 3'-5' helicase</fullName>
        <ecNumber evidence="7">5.6.2.4</ecNumber>
    </recommendedName>
</protein>
<dbReference type="Gene3D" id="3.40.50.300">
    <property type="entry name" value="P-loop containing nucleotide triphosphate hydrolases"/>
    <property type="match status" value="2"/>
</dbReference>
<comment type="similarity">
    <text evidence="1">Belongs to the helicase family. RecQ subfamily.</text>
</comment>
<evidence type="ECO:0000259" key="9">
    <source>
        <dbReference type="PROSITE" id="PS51192"/>
    </source>
</evidence>
<feature type="domain" description="Helicase C-terminal" evidence="10">
    <location>
        <begin position="273"/>
        <end position="447"/>
    </location>
</feature>
<dbReference type="InterPro" id="IPR014001">
    <property type="entry name" value="Helicase_ATP-bd"/>
</dbReference>
<evidence type="ECO:0000259" key="10">
    <source>
        <dbReference type="PROSITE" id="PS51194"/>
    </source>
</evidence>
<reference evidence="11" key="1">
    <citation type="submission" date="2019-01" db="EMBL/GenBank/DDBJ databases">
        <title>Draft genome sequences of three monokaryotic isolates of the white-rot basidiomycete fungus Dichomitus squalens.</title>
        <authorList>
            <consortium name="DOE Joint Genome Institute"/>
            <person name="Lopez S.C."/>
            <person name="Andreopoulos B."/>
            <person name="Pangilinan J."/>
            <person name="Lipzen A."/>
            <person name="Riley R."/>
            <person name="Ahrendt S."/>
            <person name="Ng V."/>
            <person name="Barry K."/>
            <person name="Daum C."/>
            <person name="Grigoriev I.V."/>
            <person name="Hilden K.S."/>
            <person name="Makela M.R."/>
            <person name="de Vries R.P."/>
        </authorList>
    </citation>
    <scope>NUCLEOTIDE SEQUENCE [LARGE SCALE GENOMIC DNA]</scope>
    <source>
        <strain evidence="11">OM18370.1</strain>
    </source>
</reference>
<dbReference type="Pfam" id="PF00270">
    <property type="entry name" value="DEAD"/>
    <property type="match status" value="1"/>
</dbReference>
<dbReference type="GO" id="GO:0016787">
    <property type="term" value="F:hydrolase activity"/>
    <property type="evidence" value="ECO:0007669"/>
    <property type="project" value="UniProtKB-KW"/>
</dbReference>
<evidence type="ECO:0000256" key="1">
    <source>
        <dbReference type="ARBA" id="ARBA00005446"/>
    </source>
</evidence>
<evidence type="ECO:0000256" key="2">
    <source>
        <dbReference type="ARBA" id="ARBA00022741"/>
    </source>
</evidence>
<dbReference type="Pfam" id="PF00271">
    <property type="entry name" value="Helicase_C"/>
    <property type="match status" value="1"/>
</dbReference>
<keyword evidence="3" id="KW-0067">ATP-binding</keyword>
<feature type="compositionally biased region" description="Basic and acidic residues" evidence="8">
    <location>
        <begin position="541"/>
        <end position="555"/>
    </location>
</feature>
<comment type="catalytic activity">
    <reaction evidence="6">
        <text>Couples ATP hydrolysis with the unwinding of duplex DNA by translocating in the 3'-5' direction.</text>
        <dbReference type="EC" id="5.6.2.4"/>
    </reaction>
</comment>
<dbReference type="OrthoDB" id="3238224at2759"/>
<evidence type="ECO:0000256" key="3">
    <source>
        <dbReference type="ARBA" id="ARBA00022840"/>
    </source>
</evidence>
<evidence type="ECO:0000256" key="7">
    <source>
        <dbReference type="ARBA" id="ARBA00034808"/>
    </source>
</evidence>
<feature type="compositionally biased region" description="Pro residues" evidence="8">
    <location>
        <begin position="691"/>
        <end position="700"/>
    </location>
</feature>
<dbReference type="GO" id="GO:0005694">
    <property type="term" value="C:chromosome"/>
    <property type="evidence" value="ECO:0007669"/>
    <property type="project" value="TreeGrafter"/>
</dbReference>
<dbReference type="Proteomes" id="UP000292957">
    <property type="component" value="Unassembled WGS sequence"/>
</dbReference>
<dbReference type="GO" id="GO:0003677">
    <property type="term" value="F:DNA binding"/>
    <property type="evidence" value="ECO:0007669"/>
    <property type="project" value="UniProtKB-KW"/>
</dbReference>
<proteinExistence type="inferred from homology"/>
<dbReference type="AlphaFoldDB" id="A0A4Q9M9V0"/>